<feature type="region of interest" description="Disordered" evidence="4">
    <location>
        <begin position="278"/>
        <end position="312"/>
    </location>
</feature>
<evidence type="ECO:0000313" key="7">
    <source>
        <dbReference type="Proteomes" id="UP000198287"/>
    </source>
</evidence>
<reference evidence="6 7" key="1">
    <citation type="submission" date="2015-12" db="EMBL/GenBank/DDBJ databases">
        <title>The genome of Folsomia candida.</title>
        <authorList>
            <person name="Faddeeva A."/>
            <person name="Derks M.F."/>
            <person name="Anvar Y."/>
            <person name="Smit S."/>
            <person name="Van Straalen N."/>
            <person name="Roelofs D."/>
        </authorList>
    </citation>
    <scope>NUCLEOTIDE SEQUENCE [LARGE SCALE GENOMIC DNA]</scope>
    <source>
        <strain evidence="6 7">VU population</strain>
        <tissue evidence="6">Whole body</tissue>
    </source>
</reference>
<dbReference type="Gene3D" id="2.20.25.240">
    <property type="match status" value="1"/>
</dbReference>
<dbReference type="AlphaFoldDB" id="A0A226F684"/>
<evidence type="ECO:0000256" key="3">
    <source>
        <dbReference type="ARBA" id="ARBA00022833"/>
    </source>
</evidence>
<evidence type="ECO:0000256" key="4">
    <source>
        <dbReference type="SAM" id="MobiDB-lite"/>
    </source>
</evidence>
<comment type="caution">
    <text evidence="6">The sequence shown here is derived from an EMBL/GenBank/DDBJ whole genome shotgun (WGS) entry which is preliminary data.</text>
</comment>
<keyword evidence="2" id="KW-0863">Zinc-finger</keyword>
<keyword evidence="1" id="KW-0479">Metal-binding</keyword>
<sequence length="324" mass="36630">MDYKLLVEKVDLMSEQISLLQNYIEIKFGLDYKVYCKKRRRRREKEQDNNTSNNDGRITRQKQTPVPAGESSSVLTVTAGQKDNSSIGNIEDDEDFSMNFETVDIKVEKLDDEDVEPFCVGGDHDLVDVVGGRQICDDDDGDNSEIHNNDDEFLVTLSDEYLSSSDSSSKVNRRKKKSFAGSRSLNSIRRDSSSVEGQAKSNGSSSTKPVRFDPIEIGDPLRHSQYGITYKLSKRDKAKESLVLDNYVFTLNAFRSGTKYWLCSGRVRGCKARIVQQPDGKPTLTHNIHPHPPPPPEDPNKKRRKRKKIVKDPAVVQQQCSNIV</sequence>
<gene>
    <name evidence="6" type="ORF">Fcan01_01581</name>
</gene>
<feature type="compositionally biased region" description="Polar residues" evidence="4">
    <location>
        <begin position="194"/>
        <end position="208"/>
    </location>
</feature>
<evidence type="ECO:0000259" key="5">
    <source>
        <dbReference type="Pfam" id="PF04500"/>
    </source>
</evidence>
<feature type="compositionally biased region" description="Polar residues" evidence="4">
    <location>
        <begin position="49"/>
        <end position="88"/>
    </location>
</feature>
<dbReference type="InterPro" id="IPR007588">
    <property type="entry name" value="Znf_FLYWCH"/>
</dbReference>
<name>A0A226F684_FOLCA</name>
<proteinExistence type="predicted"/>
<feature type="region of interest" description="Disordered" evidence="4">
    <location>
        <begin position="41"/>
        <end position="91"/>
    </location>
</feature>
<dbReference type="Pfam" id="PF04500">
    <property type="entry name" value="FLYWCH"/>
    <property type="match status" value="1"/>
</dbReference>
<dbReference type="EMBL" id="LNIX01000001">
    <property type="protein sequence ID" value="OXA64954.1"/>
    <property type="molecule type" value="Genomic_DNA"/>
</dbReference>
<organism evidence="6 7">
    <name type="scientific">Folsomia candida</name>
    <name type="common">Springtail</name>
    <dbReference type="NCBI Taxonomy" id="158441"/>
    <lineage>
        <taxon>Eukaryota</taxon>
        <taxon>Metazoa</taxon>
        <taxon>Ecdysozoa</taxon>
        <taxon>Arthropoda</taxon>
        <taxon>Hexapoda</taxon>
        <taxon>Collembola</taxon>
        <taxon>Entomobryomorpha</taxon>
        <taxon>Isotomoidea</taxon>
        <taxon>Isotomidae</taxon>
        <taxon>Proisotominae</taxon>
        <taxon>Folsomia</taxon>
    </lineage>
</organism>
<accession>A0A226F684</accession>
<feature type="domain" description="FLYWCH-type" evidence="5">
    <location>
        <begin position="235"/>
        <end position="291"/>
    </location>
</feature>
<keyword evidence="7" id="KW-1185">Reference proteome</keyword>
<protein>
    <recommendedName>
        <fullName evidence="5">FLYWCH-type domain-containing protein</fullName>
    </recommendedName>
</protein>
<feature type="region of interest" description="Disordered" evidence="4">
    <location>
        <begin position="164"/>
        <end position="218"/>
    </location>
</feature>
<evidence type="ECO:0000256" key="1">
    <source>
        <dbReference type="ARBA" id="ARBA00022723"/>
    </source>
</evidence>
<evidence type="ECO:0000256" key="2">
    <source>
        <dbReference type="ARBA" id="ARBA00022771"/>
    </source>
</evidence>
<dbReference type="GO" id="GO:0008270">
    <property type="term" value="F:zinc ion binding"/>
    <property type="evidence" value="ECO:0007669"/>
    <property type="project" value="UniProtKB-KW"/>
</dbReference>
<dbReference type="Proteomes" id="UP000198287">
    <property type="component" value="Unassembled WGS sequence"/>
</dbReference>
<keyword evidence="3" id="KW-0862">Zinc</keyword>
<evidence type="ECO:0000313" key="6">
    <source>
        <dbReference type="EMBL" id="OXA64954.1"/>
    </source>
</evidence>